<evidence type="ECO:0000256" key="10">
    <source>
        <dbReference type="ARBA" id="ARBA00060855"/>
    </source>
</evidence>
<dbReference type="NCBIfam" id="TIGR00258">
    <property type="entry name" value="inosine/xanthosine triphosphatase"/>
    <property type="match status" value="1"/>
</dbReference>
<feature type="domain" description="Non-canonical purine NTP phosphatase/PRRC1" evidence="12">
    <location>
        <begin position="8"/>
        <end position="166"/>
    </location>
</feature>
<reference evidence="13 14" key="1">
    <citation type="submission" date="2019-01" db="EMBL/GenBank/DDBJ databases">
        <authorList>
            <person name="Chen W.-M."/>
        </authorList>
    </citation>
    <scope>NUCLEOTIDE SEQUENCE [LARGE SCALE GENOMIC DNA]</scope>
    <source>
        <strain evidence="13 14">KYPC3</strain>
    </source>
</reference>
<keyword evidence="14" id="KW-1185">Reference proteome</keyword>
<dbReference type="NCBIfam" id="NF003459">
    <property type="entry name" value="PRK05074.1"/>
    <property type="match status" value="1"/>
</dbReference>
<dbReference type="AlphaFoldDB" id="A0A437QME6"/>
<protein>
    <recommendedName>
        <fullName evidence="11">Inosine/xanthosine triphosphatase</fullName>
        <shortName evidence="11">ITPase/XTPase</shortName>
        <ecNumber evidence="11">3.6.1.73</ecNumber>
    </recommendedName>
    <alternativeName>
        <fullName evidence="11">Non-canonical purine NTP phosphatase</fullName>
    </alternativeName>
    <alternativeName>
        <fullName evidence="11">Non-standard purine NTP phosphatase</fullName>
    </alternativeName>
    <alternativeName>
        <fullName evidence="11">Nucleoside-triphosphate phosphatase</fullName>
        <shortName evidence="11">NTPase</shortName>
    </alternativeName>
</protein>
<proteinExistence type="inferred from homology"/>
<comment type="catalytic activity">
    <reaction evidence="9 11">
        <text>XTP + H2O = XDP + phosphate + H(+)</text>
        <dbReference type="Rhea" id="RHEA:28406"/>
        <dbReference type="ChEBI" id="CHEBI:15377"/>
        <dbReference type="ChEBI" id="CHEBI:15378"/>
        <dbReference type="ChEBI" id="CHEBI:43474"/>
        <dbReference type="ChEBI" id="CHEBI:59884"/>
        <dbReference type="ChEBI" id="CHEBI:61314"/>
        <dbReference type="EC" id="3.6.1.73"/>
    </reaction>
</comment>
<evidence type="ECO:0000256" key="8">
    <source>
        <dbReference type="ARBA" id="ARBA00048174"/>
    </source>
</evidence>
<keyword evidence="7 11" id="KW-0464">Manganese</keyword>
<organism evidence="13 14">
    <name type="scientific">Rheinheimera riviphila</name>
    <dbReference type="NCBI Taxonomy" id="1834037"/>
    <lineage>
        <taxon>Bacteria</taxon>
        <taxon>Pseudomonadati</taxon>
        <taxon>Pseudomonadota</taxon>
        <taxon>Gammaproteobacteria</taxon>
        <taxon>Chromatiales</taxon>
        <taxon>Chromatiaceae</taxon>
        <taxon>Rheinheimera</taxon>
    </lineage>
</organism>
<evidence type="ECO:0000313" key="14">
    <source>
        <dbReference type="Proteomes" id="UP000283077"/>
    </source>
</evidence>
<comment type="cofactor">
    <cofactor evidence="11">
        <name>Mg(2+)</name>
        <dbReference type="ChEBI" id="CHEBI:18420"/>
    </cofactor>
    <cofactor evidence="11">
        <name>Mn(2+)</name>
        <dbReference type="ChEBI" id="CHEBI:29035"/>
    </cofactor>
    <text evidence="11">Binds 1 divalent metal cation per subunit; can use either Mg(2+) or Mn(2+).</text>
</comment>
<keyword evidence="5 11" id="KW-0460">Magnesium</keyword>
<evidence type="ECO:0000256" key="3">
    <source>
        <dbReference type="ARBA" id="ARBA00022741"/>
    </source>
</evidence>
<dbReference type="Gene3D" id="3.90.950.10">
    <property type="match status" value="1"/>
</dbReference>
<dbReference type="GO" id="GO:0000166">
    <property type="term" value="F:nucleotide binding"/>
    <property type="evidence" value="ECO:0007669"/>
    <property type="project" value="UniProtKB-KW"/>
</dbReference>
<dbReference type="Pfam" id="PF01931">
    <property type="entry name" value="NTPase_I-T"/>
    <property type="match status" value="1"/>
</dbReference>
<evidence type="ECO:0000256" key="4">
    <source>
        <dbReference type="ARBA" id="ARBA00022801"/>
    </source>
</evidence>
<keyword evidence="4 11" id="KW-0378">Hydrolase</keyword>
<comment type="subunit">
    <text evidence="11">Homodimer.</text>
</comment>
<dbReference type="PANTHER" id="PTHR34699:SF2">
    <property type="entry name" value="NON-CANONICAL PURINE NTP PHOSPHATASE_PRRC1 DOMAIN-CONTAINING PROTEIN"/>
    <property type="match status" value="1"/>
</dbReference>
<feature type="binding site" evidence="11">
    <location>
        <position position="68"/>
    </location>
    <ligand>
        <name>Mg(2+)</name>
        <dbReference type="ChEBI" id="CHEBI:18420"/>
    </ligand>
</feature>
<evidence type="ECO:0000259" key="12">
    <source>
        <dbReference type="Pfam" id="PF01931"/>
    </source>
</evidence>
<keyword evidence="2 11" id="KW-0479">Metal-binding</keyword>
<gene>
    <name evidence="13" type="ORF">EOE67_13470</name>
</gene>
<comment type="caution">
    <text evidence="11">Lacks conserved residue(s) required for the propagation of feature annotation.</text>
</comment>
<dbReference type="InterPro" id="IPR050299">
    <property type="entry name" value="YjjX_NTPase"/>
</dbReference>
<dbReference type="Proteomes" id="UP000283077">
    <property type="component" value="Unassembled WGS sequence"/>
</dbReference>
<comment type="caution">
    <text evidence="13">The sequence shown here is derived from an EMBL/GenBank/DDBJ whole genome shotgun (WGS) entry which is preliminary data.</text>
</comment>
<dbReference type="GO" id="GO:0006772">
    <property type="term" value="P:thiamine metabolic process"/>
    <property type="evidence" value="ECO:0007669"/>
    <property type="project" value="TreeGrafter"/>
</dbReference>
<evidence type="ECO:0000256" key="1">
    <source>
        <dbReference type="ARBA" id="ARBA00001936"/>
    </source>
</evidence>
<comment type="catalytic activity">
    <reaction evidence="8 11">
        <text>ITP + H2O = IDP + phosphate + H(+)</text>
        <dbReference type="Rhea" id="RHEA:28330"/>
        <dbReference type="ChEBI" id="CHEBI:15377"/>
        <dbReference type="ChEBI" id="CHEBI:15378"/>
        <dbReference type="ChEBI" id="CHEBI:43474"/>
        <dbReference type="ChEBI" id="CHEBI:58280"/>
        <dbReference type="ChEBI" id="CHEBI:61402"/>
        <dbReference type="EC" id="3.6.1.73"/>
    </reaction>
</comment>
<dbReference type="GO" id="GO:0046872">
    <property type="term" value="F:metal ion binding"/>
    <property type="evidence" value="ECO:0007669"/>
    <property type="project" value="UniProtKB-KW"/>
</dbReference>
<evidence type="ECO:0000256" key="5">
    <source>
        <dbReference type="ARBA" id="ARBA00022842"/>
    </source>
</evidence>
<comment type="function">
    <text evidence="11">Phosphatase that hydrolyzes non-canonical purine nucleotides such as XTP and ITP to their respective diphosphate derivatives. Probably excludes non-canonical purines from DNA/RNA precursor pool, thus preventing their incorporation into DNA/RNA and avoiding chromosomal lesions.</text>
</comment>
<accession>A0A437QME6</accession>
<dbReference type="InterPro" id="IPR026533">
    <property type="entry name" value="NTPase/PRRC1"/>
</dbReference>
<dbReference type="OrthoDB" id="6334099at2"/>
<dbReference type="HAMAP" id="MF_00648">
    <property type="entry name" value="Non_canon_purine_NTPase_YjjX"/>
    <property type="match status" value="1"/>
</dbReference>
<evidence type="ECO:0000256" key="7">
    <source>
        <dbReference type="ARBA" id="ARBA00023211"/>
    </source>
</evidence>
<dbReference type="GO" id="GO:0009117">
    <property type="term" value="P:nucleotide metabolic process"/>
    <property type="evidence" value="ECO:0007669"/>
    <property type="project" value="UniProtKB-KW"/>
</dbReference>
<evidence type="ECO:0000256" key="11">
    <source>
        <dbReference type="HAMAP-Rule" id="MF_00648"/>
    </source>
</evidence>
<dbReference type="FunFam" id="3.90.950.10:FF:000002">
    <property type="entry name" value="Inosine/xanthosine triphosphatase"/>
    <property type="match status" value="1"/>
</dbReference>
<dbReference type="EMBL" id="SACS01000014">
    <property type="protein sequence ID" value="RVU35599.1"/>
    <property type="molecule type" value="Genomic_DNA"/>
</dbReference>
<evidence type="ECO:0000256" key="6">
    <source>
        <dbReference type="ARBA" id="ARBA00023080"/>
    </source>
</evidence>
<comment type="cofactor">
    <cofactor evidence="1">
        <name>Mn(2+)</name>
        <dbReference type="ChEBI" id="CHEBI:29035"/>
    </cofactor>
</comment>
<dbReference type="EC" id="3.6.1.73" evidence="11"/>
<dbReference type="SUPFAM" id="SSF52972">
    <property type="entry name" value="ITPase-like"/>
    <property type="match status" value="1"/>
</dbReference>
<dbReference type="PANTHER" id="PTHR34699">
    <property type="match status" value="1"/>
</dbReference>
<dbReference type="InterPro" id="IPR029001">
    <property type="entry name" value="ITPase-like_fam"/>
</dbReference>
<keyword evidence="6 11" id="KW-0546">Nucleotide metabolism</keyword>
<evidence type="ECO:0000256" key="9">
    <source>
        <dbReference type="ARBA" id="ARBA00048781"/>
    </source>
</evidence>
<keyword evidence="3 11" id="KW-0547">Nucleotide-binding</keyword>
<sequence length="171" mass="18487">MMWTIAVASANPAKINAVRQCFSDTFPDQAIQVTGYAVPSGVAAQPMCSNETLQGAKNRIEALKQQQQADVYVSIEAGLDGAFTFAWMLIEHHGQQGMARSASLMLPPAALDLIKQGLELGDVMDQLFGTDNIKQAGGAIGLLTHNRLSRSSVYQQALLLALIPMLNPQWF</sequence>
<evidence type="ECO:0000256" key="2">
    <source>
        <dbReference type="ARBA" id="ARBA00022723"/>
    </source>
</evidence>
<dbReference type="GO" id="GO:0103023">
    <property type="term" value="F:ITPase activity"/>
    <property type="evidence" value="ECO:0007669"/>
    <property type="project" value="UniProtKB-EC"/>
</dbReference>
<dbReference type="InterPro" id="IPR002786">
    <property type="entry name" value="Non_canon_purine_NTPase"/>
</dbReference>
<evidence type="ECO:0000313" key="13">
    <source>
        <dbReference type="EMBL" id="RVU35599.1"/>
    </source>
</evidence>
<name>A0A437QME6_9GAMM</name>
<comment type="similarity">
    <text evidence="10 11">Belongs to the YjjX NTPase family.</text>
</comment>